<evidence type="ECO:0000313" key="7">
    <source>
        <dbReference type="Proteomes" id="UP000254258"/>
    </source>
</evidence>
<name>A0A370X916_9GAMM</name>
<keyword evidence="1" id="KW-0001">2Fe-2S</keyword>
<protein>
    <submittedName>
        <fullName evidence="6">Non-heme iron oxygenase ferredoxin subunit</fullName>
    </submittedName>
</protein>
<dbReference type="PROSITE" id="PS51296">
    <property type="entry name" value="RIESKE"/>
    <property type="match status" value="1"/>
</dbReference>
<proteinExistence type="predicted"/>
<dbReference type="PANTHER" id="PTHR21496:SF23">
    <property type="entry name" value="3-PHENYLPROPIONATE_CINNAMIC ACID DIOXYGENASE FERREDOXIN SUBUNIT"/>
    <property type="match status" value="1"/>
</dbReference>
<reference evidence="6 7" key="1">
    <citation type="submission" date="2018-07" db="EMBL/GenBank/DDBJ databases">
        <title>Dyella monticola sp. nov. and Dyella psychrodurans sp. nov. isolated from monsoon evergreen broad-leaved forest soil of Dinghu Mountain, China.</title>
        <authorList>
            <person name="Gao Z."/>
            <person name="Qiu L."/>
        </authorList>
    </citation>
    <scope>NUCLEOTIDE SEQUENCE [LARGE SCALE GENOMIC DNA]</scope>
    <source>
        <strain evidence="6 7">4G-K06</strain>
    </source>
</reference>
<evidence type="ECO:0000256" key="1">
    <source>
        <dbReference type="ARBA" id="ARBA00022714"/>
    </source>
</evidence>
<dbReference type="Gene3D" id="2.102.10.10">
    <property type="entry name" value="Rieske [2Fe-2S] iron-sulphur domain"/>
    <property type="match status" value="1"/>
</dbReference>
<dbReference type="InterPro" id="IPR036922">
    <property type="entry name" value="Rieske_2Fe-2S_sf"/>
</dbReference>
<accession>A0A370X916</accession>
<gene>
    <name evidence="6" type="ORF">DWU98_01820</name>
</gene>
<sequence>MSETWVEVGTRSDLLPGEFKVVWDGDSAIAVFNIDGDLYAVEDICTHDGGELAGGEIIGHEVECPRHGARFDLRTGEPTCPPAYEPIHRFPVREADGLIWTRDDR</sequence>
<dbReference type="GO" id="GO:0046872">
    <property type="term" value="F:metal ion binding"/>
    <property type="evidence" value="ECO:0007669"/>
    <property type="project" value="UniProtKB-KW"/>
</dbReference>
<keyword evidence="7" id="KW-1185">Reference proteome</keyword>
<evidence type="ECO:0000313" key="6">
    <source>
        <dbReference type="EMBL" id="RDS84725.1"/>
    </source>
</evidence>
<dbReference type="Pfam" id="PF00355">
    <property type="entry name" value="Rieske"/>
    <property type="match status" value="1"/>
</dbReference>
<evidence type="ECO:0000256" key="3">
    <source>
        <dbReference type="ARBA" id="ARBA00023004"/>
    </source>
</evidence>
<dbReference type="RefSeq" id="WP_115493752.1">
    <property type="nucleotide sequence ID" value="NZ_QRBE01000001.1"/>
</dbReference>
<dbReference type="GO" id="GO:0051537">
    <property type="term" value="F:2 iron, 2 sulfur cluster binding"/>
    <property type="evidence" value="ECO:0007669"/>
    <property type="project" value="UniProtKB-KW"/>
</dbReference>
<keyword evidence="3" id="KW-0408">Iron</keyword>
<dbReference type="Proteomes" id="UP000254258">
    <property type="component" value="Unassembled WGS sequence"/>
</dbReference>
<evidence type="ECO:0000256" key="2">
    <source>
        <dbReference type="ARBA" id="ARBA00022723"/>
    </source>
</evidence>
<dbReference type="CDD" id="cd03528">
    <property type="entry name" value="Rieske_RO_ferredoxin"/>
    <property type="match status" value="1"/>
</dbReference>
<dbReference type="InterPro" id="IPR017941">
    <property type="entry name" value="Rieske_2Fe-2S"/>
</dbReference>
<evidence type="ECO:0000259" key="5">
    <source>
        <dbReference type="PROSITE" id="PS51296"/>
    </source>
</evidence>
<dbReference type="EMBL" id="QRBE01000001">
    <property type="protein sequence ID" value="RDS84725.1"/>
    <property type="molecule type" value="Genomic_DNA"/>
</dbReference>
<dbReference type="PANTHER" id="PTHR21496">
    <property type="entry name" value="FERREDOXIN-RELATED"/>
    <property type="match status" value="1"/>
</dbReference>
<keyword evidence="2" id="KW-0479">Metal-binding</keyword>
<dbReference type="OrthoDB" id="9800167at2"/>
<organism evidence="6 7">
    <name type="scientific">Dyella monticola</name>
    <dbReference type="NCBI Taxonomy" id="1927958"/>
    <lineage>
        <taxon>Bacteria</taxon>
        <taxon>Pseudomonadati</taxon>
        <taxon>Pseudomonadota</taxon>
        <taxon>Gammaproteobacteria</taxon>
        <taxon>Lysobacterales</taxon>
        <taxon>Rhodanobacteraceae</taxon>
        <taxon>Dyella</taxon>
    </lineage>
</organism>
<dbReference type="AlphaFoldDB" id="A0A370X916"/>
<keyword evidence="4" id="KW-0411">Iron-sulfur</keyword>
<comment type="caution">
    <text evidence="6">The sequence shown here is derived from an EMBL/GenBank/DDBJ whole genome shotgun (WGS) entry which is preliminary data.</text>
</comment>
<evidence type="ECO:0000256" key="4">
    <source>
        <dbReference type="ARBA" id="ARBA00023014"/>
    </source>
</evidence>
<feature type="domain" description="Rieske" evidence="5">
    <location>
        <begin position="6"/>
        <end position="101"/>
    </location>
</feature>
<dbReference type="SUPFAM" id="SSF50022">
    <property type="entry name" value="ISP domain"/>
    <property type="match status" value="1"/>
</dbReference>